<sequence>MILHRRMFPENDVKTQPLLRLAILSSLGALALAACGDSKTDTTEEQAVIAKVAPPAGKSWSDVVAVTPEGGRVMGNPDAPIKIVEFASLTCPHCADFATESHEEMKRDFIDTGRVSLELRNFIRDGLDLTAAAITHCAPVERYFPLTQSTFASQAQIFEAAQANPQGYEAAMKSPPSVRFQQLAKAMQLDQFYQSRGMTGEQVNACLGKVDDIQKLEDATNEAVKKYDVRGTPTFLINGQVTEGVATWPLMRDRLRTMGAR</sequence>
<gene>
    <name evidence="2" type="ORF">SAMN06295955_10652</name>
</gene>
<dbReference type="Gene3D" id="1.10.40.110">
    <property type="match status" value="1"/>
</dbReference>
<dbReference type="Gene3D" id="3.40.30.10">
    <property type="entry name" value="Glutaredoxin"/>
    <property type="match status" value="1"/>
</dbReference>
<keyword evidence="3" id="KW-1185">Reference proteome</keyword>
<dbReference type="EMBL" id="FZPA01000006">
    <property type="protein sequence ID" value="SNS83220.1"/>
    <property type="molecule type" value="Genomic_DNA"/>
</dbReference>
<dbReference type="Proteomes" id="UP000198339">
    <property type="component" value="Unassembled WGS sequence"/>
</dbReference>
<name>A0A239HPL2_9SPHN</name>
<reference evidence="2 3" key="1">
    <citation type="submission" date="2017-06" db="EMBL/GenBank/DDBJ databases">
        <authorList>
            <person name="Kim H.J."/>
            <person name="Triplett B.A."/>
        </authorList>
    </citation>
    <scope>NUCLEOTIDE SEQUENCE [LARGE SCALE GENOMIC DNA]</scope>
    <source>
        <strain evidence="2 3">DS15</strain>
    </source>
</reference>
<dbReference type="Pfam" id="PF13462">
    <property type="entry name" value="Thioredoxin_4"/>
    <property type="match status" value="1"/>
</dbReference>
<dbReference type="AlphaFoldDB" id="A0A239HPL2"/>
<evidence type="ECO:0000259" key="1">
    <source>
        <dbReference type="Pfam" id="PF13462"/>
    </source>
</evidence>
<protein>
    <submittedName>
        <fullName evidence="2">Protein-disulfide isomerase</fullName>
    </submittedName>
</protein>
<accession>A0A239HPL2</accession>
<evidence type="ECO:0000313" key="3">
    <source>
        <dbReference type="Proteomes" id="UP000198339"/>
    </source>
</evidence>
<keyword evidence="2" id="KW-0413">Isomerase</keyword>
<organism evidence="2 3">
    <name type="scientific">Sphingopyxis indica</name>
    <dbReference type="NCBI Taxonomy" id="436663"/>
    <lineage>
        <taxon>Bacteria</taxon>
        <taxon>Pseudomonadati</taxon>
        <taxon>Pseudomonadota</taxon>
        <taxon>Alphaproteobacteria</taxon>
        <taxon>Sphingomonadales</taxon>
        <taxon>Sphingomonadaceae</taxon>
        <taxon>Sphingopyxis</taxon>
    </lineage>
</organism>
<dbReference type="SUPFAM" id="SSF52833">
    <property type="entry name" value="Thioredoxin-like"/>
    <property type="match status" value="1"/>
</dbReference>
<proteinExistence type="predicted"/>
<dbReference type="PROSITE" id="PS51257">
    <property type="entry name" value="PROKAR_LIPOPROTEIN"/>
    <property type="match status" value="1"/>
</dbReference>
<dbReference type="InterPro" id="IPR012336">
    <property type="entry name" value="Thioredoxin-like_fold"/>
</dbReference>
<feature type="domain" description="Thioredoxin-like fold" evidence="1">
    <location>
        <begin position="69"/>
        <end position="248"/>
    </location>
</feature>
<dbReference type="InterPro" id="IPR036249">
    <property type="entry name" value="Thioredoxin-like_sf"/>
</dbReference>
<dbReference type="GO" id="GO:0016853">
    <property type="term" value="F:isomerase activity"/>
    <property type="evidence" value="ECO:0007669"/>
    <property type="project" value="UniProtKB-KW"/>
</dbReference>
<evidence type="ECO:0000313" key="2">
    <source>
        <dbReference type="EMBL" id="SNS83220.1"/>
    </source>
</evidence>